<dbReference type="PANTHER" id="PTHR10183:SF379">
    <property type="entry name" value="CALPAIN-5"/>
    <property type="match status" value="1"/>
</dbReference>
<name>A0AAD5LA75_PYTIN</name>
<evidence type="ECO:0000256" key="1">
    <source>
        <dbReference type="ARBA" id="ARBA00007623"/>
    </source>
</evidence>
<dbReference type="InterPro" id="IPR000169">
    <property type="entry name" value="Pept_cys_AS"/>
</dbReference>
<organism evidence="9 10">
    <name type="scientific">Pythium insidiosum</name>
    <name type="common">Pythiosis disease agent</name>
    <dbReference type="NCBI Taxonomy" id="114742"/>
    <lineage>
        <taxon>Eukaryota</taxon>
        <taxon>Sar</taxon>
        <taxon>Stramenopiles</taxon>
        <taxon>Oomycota</taxon>
        <taxon>Peronosporomycetes</taxon>
        <taxon>Pythiales</taxon>
        <taxon>Pythiaceae</taxon>
        <taxon>Pythium</taxon>
    </lineage>
</organism>
<dbReference type="InterPro" id="IPR038765">
    <property type="entry name" value="Papain-like_cys_pep_sf"/>
</dbReference>
<dbReference type="SMART" id="SM00230">
    <property type="entry name" value="CysPc"/>
    <property type="match status" value="1"/>
</dbReference>
<protein>
    <recommendedName>
        <fullName evidence="8">Calpain catalytic domain-containing protein</fullName>
    </recommendedName>
</protein>
<dbReference type="Gene3D" id="3.90.70.10">
    <property type="entry name" value="Cysteine proteinases"/>
    <property type="match status" value="1"/>
</dbReference>
<comment type="caution">
    <text evidence="9">The sequence shown here is derived from an EMBL/GenBank/DDBJ whole genome shotgun (WGS) entry which is preliminary data.</text>
</comment>
<keyword evidence="2 6" id="KW-0645">Protease</keyword>
<feature type="compositionally biased region" description="Acidic residues" evidence="7">
    <location>
        <begin position="575"/>
        <end position="626"/>
    </location>
</feature>
<feature type="active site" evidence="5 6">
    <location>
        <position position="350"/>
    </location>
</feature>
<feature type="active site" evidence="5 6">
    <location>
        <position position="172"/>
    </location>
</feature>
<dbReference type="InterPro" id="IPR001300">
    <property type="entry name" value="Peptidase_C2_calpain_cat"/>
</dbReference>
<dbReference type="AlphaFoldDB" id="A0AAD5LA75"/>
<dbReference type="GO" id="GO:0004198">
    <property type="term" value="F:calcium-dependent cysteine-type endopeptidase activity"/>
    <property type="evidence" value="ECO:0007669"/>
    <property type="project" value="InterPro"/>
</dbReference>
<keyword evidence="10" id="KW-1185">Reference proteome</keyword>
<keyword evidence="4 6" id="KW-0788">Thiol protease</keyword>
<evidence type="ECO:0000313" key="10">
    <source>
        <dbReference type="Proteomes" id="UP001209570"/>
    </source>
</evidence>
<dbReference type="EMBL" id="JAKCXM010000712">
    <property type="protein sequence ID" value="KAJ0392127.1"/>
    <property type="molecule type" value="Genomic_DNA"/>
</dbReference>
<evidence type="ECO:0000256" key="6">
    <source>
        <dbReference type="PROSITE-ProRule" id="PRU00239"/>
    </source>
</evidence>
<feature type="region of interest" description="Disordered" evidence="7">
    <location>
        <begin position="1"/>
        <end position="44"/>
    </location>
</feature>
<dbReference type="Pfam" id="PF00648">
    <property type="entry name" value="Peptidase_C2"/>
    <property type="match status" value="1"/>
</dbReference>
<evidence type="ECO:0000256" key="3">
    <source>
        <dbReference type="ARBA" id="ARBA00022801"/>
    </source>
</evidence>
<dbReference type="SUPFAM" id="SSF54001">
    <property type="entry name" value="Cysteine proteinases"/>
    <property type="match status" value="1"/>
</dbReference>
<evidence type="ECO:0000313" key="9">
    <source>
        <dbReference type="EMBL" id="KAJ0392127.1"/>
    </source>
</evidence>
<dbReference type="PANTHER" id="PTHR10183">
    <property type="entry name" value="CALPAIN"/>
    <property type="match status" value="1"/>
</dbReference>
<accession>A0AAD5LA75</accession>
<proteinExistence type="inferred from homology"/>
<dbReference type="InterPro" id="IPR022684">
    <property type="entry name" value="Calpain_cysteine_protease"/>
</dbReference>
<gene>
    <name evidence="9" type="ORF">P43SY_005249</name>
</gene>
<keyword evidence="3 6" id="KW-0378">Hydrolase</keyword>
<sequence length="687" mass="77428">MTGPVATQPKPQQIPREPSTAKVLKPAAKPRTVVPKPQQIPREPSTAKVLKPAAKPRTVVVHDLTEMKTRRQASTIIATEGRDRAIKECRDKVEKISRECRMRNVKYRDPHFDLSENPINCLYGLRQMSDEDKEGVSAPQGVKRVGDIYDDPQFIVDGIDAGDIKQGAAGDCWFLAAVATIANMPQLLESICVARDEQVGVYGFIFFRDGDWVSEVVDDQLFIKNGDFESASDETRNAFESEDQYIEAMQRGSKALAFAHCADSNETWLPLLEKAFAKIHGDYSAIEAGLTGEGVEDLTGGVTSEVICSDILDRDRFWKEELSQVNKEFLFAGAIFRPGVEDVKGILTGHAYSVLKAVEANGVRLVQVRNPWGRKEWTGAWSDGSPQWTAEWMTLLGHKFGDDGAFWMSYEDFLKTFTALDRTRVFTPEWTVAQCWTQEIVTWPSDKFSRQECVISLTRPSKVVIVLQQADKRYFVGLEGQYEFHLHFRLRKEGESDYYARSKRSIVMTRSVNLELHLTPGEWRVSYKITRSPSDRQARAAYINSFKEQQSHKFVAVARNFDYSLALPVVRGGVEPEDEEQVDEAEEVEPEEEEEEEADNQQEEGAEEQANEQEEEDDDSDVDLDEIAVVGIRVHAKDPNLSVRLVGAEDGDAEWELEPDDSMVKAFHTSTGNQLALVTSLALQKQQ</sequence>
<dbReference type="PROSITE" id="PS50203">
    <property type="entry name" value="CALPAIN_CAT"/>
    <property type="match status" value="1"/>
</dbReference>
<evidence type="ECO:0000256" key="4">
    <source>
        <dbReference type="ARBA" id="ARBA00022807"/>
    </source>
</evidence>
<dbReference type="GO" id="GO:0006508">
    <property type="term" value="P:proteolysis"/>
    <property type="evidence" value="ECO:0007669"/>
    <property type="project" value="UniProtKB-KW"/>
</dbReference>
<dbReference type="Proteomes" id="UP001209570">
    <property type="component" value="Unassembled WGS sequence"/>
</dbReference>
<feature type="domain" description="Calpain catalytic" evidence="8">
    <location>
        <begin position="106"/>
        <end position="426"/>
    </location>
</feature>
<dbReference type="PRINTS" id="PR00704">
    <property type="entry name" value="CALPAIN"/>
</dbReference>
<feature type="region of interest" description="Disordered" evidence="7">
    <location>
        <begin position="572"/>
        <end position="626"/>
    </location>
</feature>
<dbReference type="PROSITE" id="PS00139">
    <property type="entry name" value="THIOL_PROTEASE_CYS"/>
    <property type="match status" value="1"/>
</dbReference>
<evidence type="ECO:0000259" key="8">
    <source>
        <dbReference type="PROSITE" id="PS50203"/>
    </source>
</evidence>
<dbReference type="CDD" id="cd00044">
    <property type="entry name" value="CysPc"/>
    <property type="match status" value="1"/>
</dbReference>
<reference evidence="9" key="1">
    <citation type="submission" date="2021-12" db="EMBL/GenBank/DDBJ databases">
        <title>Prjna785345.</title>
        <authorList>
            <person name="Rujirawat T."/>
            <person name="Krajaejun T."/>
        </authorList>
    </citation>
    <scope>NUCLEOTIDE SEQUENCE</scope>
    <source>
        <strain evidence="9">Pi057C3</strain>
    </source>
</reference>
<evidence type="ECO:0000256" key="5">
    <source>
        <dbReference type="PIRSR" id="PIRSR622684-1"/>
    </source>
</evidence>
<comment type="similarity">
    <text evidence="1">Belongs to the peptidase C2 family.</text>
</comment>
<evidence type="ECO:0000256" key="7">
    <source>
        <dbReference type="SAM" id="MobiDB-lite"/>
    </source>
</evidence>
<feature type="active site" evidence="5 6">
    <location>
        <position position="370"/>
    </location>
</feature>
<evidence type="ECO:0000256" key="2">
    <source>
        <dbReference type="ARBA" id="ARBA00022670"/>
    </source>
</evidence>